<reference evidence="1 2" key="1">
    <citation type="submission" date="2018-10" db="EMBL/GenBank/DDBJ databases">
        <title>Genomic Encyclopedia of Archaeal and Bacterial Type Strains, Phase II (KMG-II): from individual species to whole genera.</title>
        <authorList>
            <person name="Goeker M."/>
        </authorList>
    </citation>
    <scope>NUCLEOTIDE SEQUENCE [LARGE SCALE GENOMIC DNA]</scope>
    <source>
        <strain evidence="1 2">DSM 18602</strain>
    </source>
</reference>
<accession>A0A495J116</accession>
<dbReference type="AlphaFoldDB" id="A0A495J116"/>
<dbReference type="EMBL" id="RBKU01000001">
    <property type="protein sequence ID" value="RKR82637.1"/>
    <property type="molecule type" value="Genomic_DNA"/>
</dbReference>
<dbReference type="OrthoDB" id="791695at2"/>
<sequence>MDYEKRKNEILTDFFNSGQLKVKVEGVLIKLGITRKTELVNDSMSEVYFQLSKYNAEKLVTAFDKNPNSLIAIAVVITKRLYRFKTQNPDNPNNSYLTKVLHGSNYRQLEFLSVTDAYDSGEGDYSGITLFEVDTLNVAGEKWDKIKERLTTTEIEFIDKLMDGFKFYKRKPTNEFKEYRTYVFNKIKNMDLNKPMTPLEEIKTKLDMQDVRMFEIMYDEDFSYREKIKMLKFTEAQYLSQRRILLKKIKAMNIK</sequence>
<evidence type="ECO:0000313" key="1">
    <source>
        <dbReference type="EMBL" id="RKR82637.1"/>
    </source>
</evidence>
<comment type="caution">
    <text evidence="1">The sequence shown here is derived from an EMBL/GenBank/DDBJ whole genome shotgun (WGS) entry which is preliminary data.</text>
</comment>
<gene>
    <name evidence="1" type="ORF">BDD43_2822</name>
</gene>
<protein>
    <submittedName>
        <fullName evidence="1">Uncharacterized protein</fullName>
    </submittedName>
</protein>
<keyword evidence="2" id="KW-1185">Reference proteome</keyword>
<organism evidence="1 2">
    <name type="scientific">Mucilaginibacter gracilis</name>
    <dbReference type="NCBI Taxonomy" id="423350"/>
    <lineage>
        <taxon>Bacteria</taxon>
        <taxon>Pseudomonadati</taxon>
        <taxon>Bacteroidota</taxon>
        <taxon>Sphingobacteriia</taxon>
        <taxon>Sphingobacteriales</taxon>
        <taxon>Sphingobacteriaceae</taxon>
        <taxon>Mucilaginibacter</taxon>
    </lineage>
</organism>
<evidence type="ECO:0000313" key="2">
    <source>
        <dbReference type="Proteomes" id="UP000268007"/>
    </source>
</evidence>
<dbReference type="RefSeq" id="WP_121198221.1">
    <property type="nucleotide sequence ID" value="NZ_RBKU01000001.1"/>
</dbReference>
<proteinExistence type="predicted"/>
<dbReference type="Proteomes" id="UP000268007">
    <property type="component" value="Unassembled WGS sequence"/>
</dbReference>
<name>A0A495J116_9SPHI</name>